<name>A0A0X8FDM2_9LACT</name>
<evidence type="ECO:0000313" key="3">
    <source>
        <dbReference type="Proteomes" id="UP000069912"/>
    </source>
</evidence>
<sequence length="98" mass="11587">MPLAEAIALSDWERFWLKAAFERKAKQFQEEGYPEIRSQDIEAYFTTYAWKKEKPKRIRQKRQAVNALTANDYFDYAYLEASTLSVPKLDDMDISNLL</sequence>
<dbReference type="EMBL" id="PKGY01000001">
    <property type="protein sequence ID" value="PKZ23407.1"/>
    <property type="molecule type" value="Genomic_DNA"/>
</dbReference>
<dbReference type="AlphaFoldDB" id="A0A0X8FDM2"/>
<dbReference type="OrthoDB" id="1646015at2"/>
<reference evidence="3" key="2">
    <citation type="submission" date="2016-01" db="EMBL/GenBank/DDBJ databases">
        <title>Six Aerococcus type strain genome sequencing and assembly using PacBio and Illumina Hiseq.</title>
        <authorList>
            <person name="Carkaci D."/>
            <person name="Dargis R."/>
            <person name="Nielsen X.C."/>
            <person name="Skovgaard O."/>
            <person name="Fuursted K."/>
            <person name="Christensen J.J."/>
        </authorList>
    </citation>
    <scope>NUCLEOTIDE SEQUENCE [LARGE SCALE GENOMIC DNA]</scope>
    <source>
        <strain evidence="3">CCUG43001</strain>
    </source>
</reference>
<evidence type="ECO:0000313" key="4">
    <source>
        <dbReference type="Proteomes" id="UP000234239"/>
    </source>
</evidence>
<dbReference type="EMBL" id="CP014160">
    <property type="protein sequence ID" value="AMB94597.1"/>
    <property type="molecule type" value="Genomic_DNA"/>
</dbReference>
<reference evidence="2 4" key="3">
    <citation type="submission" date="2017-12" db="EMBL/GenBank/DDBJ databases">
        <title>Phylogenetic diversity of female urinary microbiome.</title>
        <authorList>
            <person name="Thomas-White K."/>
            <person name="Wolfe A.J."/>
        </authorList>
    </citation>
    <scope>NUCLEOTIDE SEQUENCE [LARGE SCALE GENOMIC DNA]</scope>
    <source>
        <strain evidence="2 4">UMB0139</strain>
    </source>
</reference>
<evidence type="ECO:0000313" key="2">
    <source>
        <dbReference type="EMBL" id="PKZ23407.1"/>
    </source>
</evidence>
<dbReference type="RefSeq" id="WP_067975630.1">
    <property type="nucleotide sequence ID" value="NZ_CAJHKM010000002.1"/>
</dbReference>
<dbReference type="Pfam" id="PF13797">
    <property type="entry name" value="Post_transc_reg"/>
    <property type="match status" value="1"/>
</dbReference>
<protein>
    <submittedName>
        <fullName evidence="1">Uncharacterized protein</fullName>
    </submittedName>
</protein>
<dbReference type="GeneID" id="92903897"/>
<dbReference type="KEGG" id="asan:AWM72_07440"/>
<dbReference type="Proteomes" id="UP000234239">
    <property type="component" value="Unassembled WGS sequence"/>
</dbReference>
<proteinExistence type="predicted"/>
<organism evidence="1 3">
    <name type="scientific">Aerococcus sanguinicola</name>
    <dbReference type="NCBI Taxonomy" id="119206"/>
    <lineage>
        <taxon>Bacteria</taxon>
        <taxon>Bacillati</taxon>
        <taxon>Bacillota</taxon>
        <taxon>Bacilli</taxon>
        <taxon>Lactobacillales</taxon>
        <taxon>Aerococcaceae</taxon>
        <taxon>Aerococcus</taxon>
    </lineage>
</organism>
<dbReference type="InterPro" id="IPR025716">
    <property type="entry name" value="Post-transcriptional_regulator"/>
</dbReference>
<keyword evidence="3" id="KW-1185">Reference proteome</keyword>
<dbReference type="Proteomes" id="UP000069912">
    <property type="component" value="Chromosome"/>
</dbReference>
<evidence type="ECO:0000313" key="1">
    <source>
        <dbReference type="EMBL" id="AMB94597.1"/>
    </source>
</evidence>
<accession>A0A0X8FDM2</accession>
<reference evidence="1 3" key="1">
    <citation type="journal article" date="2016" name="Genome Announc.">
        <title>Complete Genome Sequences of Aerococcus christensenii CCUG 28831T, Aerococcus sanguinicola CCUG 43001T, Aerococcus urinae CCUG 36881T, Aerococcus urinaeequi CCUG 28094T, Aerococcus urinaehominis CCUG 42038 BT, and Aerococcus viridans CCUG 4311T.</title>
        <authorList>
            <person name="Carkaci D."/>
            <person name="Dargis R."/>
            <person name="Nielsen X.C."/>
            <person name="Skovgaard O."/>
            <person name="Fuursted K."/>
            <person name="Christensen J.J."/>
        </authorList>
    </citation>
    <scope>NUCLEOTIDE SEQUENCE [LARGE SCALE GENOMIC DNA]</scope>
    <source>
        <strain evidence="1 3">CCUG43001</strain>
    </source>
</reference>
<gene>
    <name evidence="1" type="ORF">AWM72_07440</name>
    <name evidence="2" type="ORF">CYJ28_02315</name>
</gene>